<proteinExistence type="predicted"/>
<evidence type="ECO:0000259" key="1">
    <source>
        <dbReference type="SMART" id="SM00760"/>
    </source>
</evidence>
<dbReference type="GO" id="GO:0006270">
    <property type="term" value="P:DNA replication initiation"/>
    <property type="evidence" value="ECO:0007669"/>
    <property type="project" value="InterPro"/>
</dbReference>
<dbReference type="Proteomes" id="UP000003947">
    <property type="component" value="Unassembled WGS sequence"/>
</dbReference>
<dbReference type="CDD" id="cd06571">
    <property type="entry name" value="Bac_DnaA_C"/>
    <property type="match status" value="1"/>
</dbReference>
<dbReference type="STRING" id="864069.MicloDRAFT_00064460"/>
<dbReference type="HOGENOM" id="CLU_1600813_0_0_5"/>
<evidence type="ECO:0000313" key="3">
    <source>
        <dbReference type="Proteomes" id="UP000003947"/>
    </source>
</evidence>
<dbReference type="AlphaFoldDB" id="I4YP27"/>
<keyword evidence="3" id="KW-1185">Reference proteome</keyword>
<dbReference type="GO" id="GO:0006275">
    <property type="term" value="P:regulation of DNA replication"/>
    <property type="evidence" value="ECO:0007669"/>
    <property type="project" value="InterPro"/>
</dbReference>
<gene>
    <name evidence="2" type="ORF">MicloDRAFT_00064460</name>
</gene>
<organism evidence="2 3">
    <name type="scientific">Microvirga lotononidis</name>
    <dbReference type="NCBI Taxonomy" id="864069"/>
    <lineage>
        <taxon>Bacteria</taxon>
        <taxon>Pseudomonadati</taxon>
        <taxon>Pseudomonadota</taxon>
        <taxon>Alphaproteobacteria</taxon>
        <taxon>Hyphomicrobiales</taxon>
        <taxon>Methylobacteriaceae</taxon>
        <taxon>Microvirga</taxon>
    </lineage>
</organism>
<dbReference type="SMART" id="SM00760">
    <property type="entry name" value="Bac_DnaA_C"/>
    <property type="match status" value="1"/>
</dbReference>
<sequence length="166" mass="18130">MIQHRHFTNGADVLAHAREVARSRYAPRRITPTRVDMPAEHAVPDAVVAPVTLPEGVGSGIDMSQAVAPAQDVVRDIIDLKGTLIPKAHAKTIVRLIANRHGLQAADILGRTRTALVVAARHEAISSIYVEFPHWSLEKIAQFFGVHHTSVLHAIRKMGVWRGDAA</sequence>
<accession>I4YP27</accession>
<dbReference type="GO" id="GO:0043565">
    <property type="term" value="F:sequence-specific DNA binding"/>
    <property type="evidence" value="ECO:0007669"/>
    <property type="project" value="InterPro"/>
</dbReference>
<dbReference type="GO" id="GO:0005524">
    <property type="term" value="F:ATP binding"/>
    <property type="evidence" value="ECO:0007669"/>
    <property type="project" value="InterPro"/>
</dbReference>
<protein>
    <submittedName>
        <fullName evidence="2">ATPase involved in DNA replication initiation</fullName>
    </submittedName>
</protein>
<dbReference type="Pfam" id="PF08299">
    <property type="entry name" value="Bac_DnaA_C"/>
    <property type="match status" value="1"/>
</dbReference>
<dbReference type="EMBL" id="JH660647">
    <property type="protein sequence ID" value="EIM25719.1"/>
    <property type="molecule type" value="Genomic_DNA"/>
</dbReference>
<dbReference type="PATRIC" id="fig|864069.3.peg.6900"/>
<reference evidence="2 3" key="1">
    <citation type="submission" date="2012-02" db="EMBL/GenBank/DDBJ databases">
        <title>Improved High-Quality Draft sequence of Microvirga sp. WSM3557.</title>
        <authorList>
            <consortium name="US DOE Joint Genome Institute"/>
            <person name="Lucas S."/>
            <person name="Han J."/>
            <person name="Lapidus A."/>
            <person name="Cheng J.-F."/>
            <person name="Goodwin L."/>
            <person name="Pitluck S."/>
            <person name="Peters L."/>
            <person name="Zhang X."/>
            <person name="Detter J.C."/>
            <person name="Han C."/>
            <person name="Tapia R."/>
            <person name="Land M."/>
            <person name="Hauser L."/>
            <person name="Kyrpides N."/>
            <person name="Ivanova N."/>
            <person name="Pagani I."/>
            <person name="Brau L."/>
            <person name="Yates R."/>
            <person name="O'Hara G."/>
            <person name="Rui T."/>
            <person name="Howieson J."/>
            <person name="Reeve W."/>
            <person name="Woyke T."/>
        </authorList>
    </citation>
    <scope>NUCLEOTIDE SEQUENCE [LARGE SCALE GENOMIC DNA]</scope>
    <source>
        <strain evidence="2 3">WSM3557</strain>
    </source>
</reference>
<feature type="domain" description="Chromosomal replication initiator DnaA C-terminal" evidence="1">
    <location>
        <begin position="89"/>
        <end position="158"/>
    </location>
</feature>
<dbReference type="SUPFAM" id="SSF48295">
    <property type="entry name" value="TrpR-like"/>
    <property type="match status" value="1"/>
</dbReference>
<dbReference type="OrthoDB" id="4545778at2"/>
<name>I4YP27_9HYPH</name>
<dbReference type="RefSeq" id="WP_009494200.1">
    <property type="nucleotide sequence ID" value="NZ_CP141048.1"/>
</dbReference>
<dbReference type="InterPro" id="IPR010921">
    <property type="entry name" value="Trp_repressor/repl_initiator"/>
</dbReference>
<dbReference type="Gene3D" id="1.10.1750.10">
    <property type="match status" value="1"/>
</dbReference>
<dbReference type="InterPro" id="IPR013159">
    <property type="entry name" value="DnaA_C"/>
</dbReference>
<evidence type="ECO:0000313" key="2">
    <source>
        <dbReference type="EMBL" id="EIM25719.1"/>
    </source>
</evidence>